<sequence>MQWSALWLTVWKVILIFPYSRVSSVAKPSVSQAKYLDYEIGASIHFNMQTFNGTMKSGHVVSPDAFNPTKLSTDQWLRAAKSFGAKYAVLTLDHFSGFLLWPTKTNYSYSVKSSNWRNKTGDVALDFIQSCAKYGIKHAFYYSVNKNWYMNVSNHRAPSSGAQTVYNRIVEQQIRELLNPSSKYANPFLFWFDAGIVSGISPNVVPIFHSLAENIICLKCPASSGIAGARWIGNERAVASLPVWYAVRDGGYNGDPLGEQFRPPFCDTVIREHKWFWLPSTRNRVKNVSTLISEYLTSVGRGCHMILNLNPDPFGLIENEDLHAYKGFGQAIGLLYKDLIITQKNATLKIGVEKVWRIPRILNLANGSVVVMEDVAKFGQLVSEYQLRFNTSHGWVNYPEYGSTIGHKRIHPFPQVLRGKTVYAISFKIVKLVTRDPSITIREVSVYDWTEATRKRYI</sequence>
<feature type="domain" description="Glycoside hydrolase family 29 N-terminal" evidence="7">
    <location>
        <begin position="62"/>
        <end position="329"/>
    </location>
</feature>
<keyword evidence="3 6" id="KW-0732">Signal</keyword>
<evidence type="ECO:0000256" key="4">
    <source>
        <dbReference type="ARBA" id="ARBA00022801"/>
    </source>
</evidence>
<evidence type="ECO:0000313" key="8">
    <source>
        <dbReference type="EMBL" id="CAH3104575.1"/>
    </source>
</evidence>
<proteinExistence type="inferred from homology"/>
<keyword evidence="4" id="KW-0378">Hydrolase</keyword>
<dbReference type="EMBL" id="CALNXK010000017">
    <property type="protein sequence ID" value="CAH3104575.1"/>
    <property type="molecule type" value="Genomic_DNA"/>
</dbReference>
<dbReference type="PANTHER" id="PTHR10030:SF37">
    <property type="entry name" value="ALPHA-L-FUCOSIDASE-RELATED"/>
    <property type="match status" value="1"/>
</dbReference>
<dbReference type="EC" id="3.2.1.51" evidence="2"/>
<reference evidence="8 9" key="1">
    <citation type="submission" date="2022-05" db="EMBL/GenBank/DDBJ databases">
        <authorList>
            <consortium name="Genoscope - CEA"/>
            <person name="William W."/>
        </authorList>
    </citation>
    <scope>NUCLEOTIDE SEQUENCE [LARGE SCALE GENOMIC DNA]</scope>
</reference>
<accession>A0ABN8NCS6</accession>
<evidence type="ECO:0000256" key="5">
    <source>
        <dbReference type="ARBA" id="ARBA00023295"/>
    </source>
</evidence>
<dbReference type="SMART" id="SM00812">
    <property type="entry name" value="Alpha_L_fucos"/>
    <property type="match status" value="1"/>
</dbReference>
<gene>
    <name evidence="8" type="ORF">PLOB_00012432</name>
</gene>
<dbReference type="Gene3D" id="3.20.20.80">
    <property type="entry name" value="Glycosidases"/>
    <property type="match status" value="1"/>
</dbReference>
<organism evidence="8 9">
    <name type="scientific">Porites lobata</name>
    <dbReference type="NCBI Taxonomy" id="104759"/>
    <lineage>
        <taxon>Eukaryota</taxon>
        <taxon>Metazoa</taxon>
        <taxon>Cnidaria</taxon>
        <taxon>Anthozoa</taxon>
        <taxon>Hexacorallia</taxon>
        <taxon>Scleractinia</taxon>
        <taxon>Fungiina</taxon>
        <taxon>Poritidae</taxon>
        <taxon>Porites</taxon>
    </lineage>
</organism>
<evidence type="ECO:0000313" key="9">
    <source>
        <dbReference type="Proteomes" id="UP001159405"/>
    </source>
</evidence>
<dbReference type="PANTHER" id="PTHR10030">
    <property type="entry name" value="ALPHA-L-FUCOSIDASE"/>
    <property type="match status" value="1"/>
</dbReference>
<dbReference type="InterPro" id="IPR057739">
    <property type="entry name" value="Glyco_hydro_29_N"/>
</dbReference>
<evidence type="ECO:0000256" key="6">
    <source>
        <dbReference type="SAM" id="SignalP"/>
    </source>
</evidence>
<keyword evidence="5" id="KW-0326">Glycosidase</keyword>
<feature type="signal peptide" evidence="6">
    <location>
        <begin position="1"/>
        <end position="24"/>
    </location>
</feature>
<name>A0ABN8NCS6_9CNID</name>
<dbReference type="InterPro" id="IPR000933">
    <property type="entry name" value="Glyco_hydro_29"/>
</dbReference>
<keyword evidence="9" id="KW-1185">Reference proteome</keyword>
<evidence type="ECO:0000256" key="3">
    <source>
        <dbReference type="ARBA" id="ARBA00022729"/>
    </source>
</evidence>
<dbReference type="Proteomes" id="UP001159405">
    <property type="component" value="Unassembled WGS sequence"/>
</dbReference>
<dbReference type="SUPFAM" id="SSF51445">
    <property type="entry name" value="(Trans)glycosidases"/>
    <property type="match status" value="1"/>
</dbReference>
<comment type="similarity">
    <text evidence="1">Belongs to the glycosyl hydrolase 29 family.</text>
</comment>
<comment type="caution">
    <text evidence="8">The sequence shown here is derived from an EMBL/GenBank/DDBJ whole genome shotgun (WGS) entry which is preliminary data.</text>
</comment>
<feature type="chain" id="PRO_5045706240" description="alpha-L-fucosidase" evidence="6">
    <location>
        <begin position="25"/>
        <end position="458"/>
    </location>
</feature>
<evidence type="ECO:0000259" key="7">
    <source>
        <dbReference type="Pfam" id="PF01120"/>
    </source>
</evidence>
<protein>
    <recommendedName>
        <fullName evidence="2">alpha-L-fucosidase</fullName>
        <ecNumber evidence="2">3.2.1.51</ecNumber>
    </recommendedName>
</protein>
<dbReference type="Gene3D" id="2.60.120.260">
    <property type="entry name" value="Galactose-binding domain-like"/>
    <property type="match status" value="1"/>
</dbReference>
<evidence type="ECO:0000256" key="2">
    <source>
        <dbReference type="ARBA" id="ARBA00012662"/>
    </source>
</evidence>
<dbReference type="InterPro" id="IPR017853">
    <property type="entry name" value="GH"/>
</dbReference>
<evidence type="ECO:0000256" key="1">
    <source>
        <dbReference type="ARBA" id="ARBA00007951"/>
    </source>
</evidence>
<dbReference type="Pfam" id="PF01120">
    <property type="entry name" value="Alpha_L_fucos"/>
    <property type="match status" value="1"/>
</dbReference>